<keyword evidence="3" id="KW-1185">Reference proteome</keyword>
<reference evidence="2 3" key="1">
    <citation type="submission" date="2020-11" db="EMBL/GenBank/DDBJ databases">
        <title>Description of Pontivivens ytuae sp. nov. isolated from deep sea sediment of Mariana Trench.</title>
        <authorList>
            <person name="Wang Z."/>
            <person name="Sun Q.-L."/>
            <person name="Xu X.-D."/>
            <person name="Tang Y.-Z."/>
            <person name="Zhang J."/>
        </authorList>
    </citation>
    <scope>NUCLEOTIDE SEQUENCE [LARGE SCALE GENOMIC DNA]</scope>
    <source>
        <strain evidence="2 3">MT2928</strain>
    </source>
</reference>
<feature type="transmembrane region" description="Helical" evidence="1">
    <location>
        <begin position="32"/>
        <end position="52"/>
    </location>
</feature>
<evidence type="ECO:0000256" key="1">
    <source>
        <dbReference type="SAM" id="Phobius"/>
    </source>
</evidence>
<dbReference type="RefSeq" id="WP_196101958.1">
    <property type="nucleotide sequence ID" value="NZ_CP064942.1"/>
</dbReference>
<evidence type="ECO:0000313" key="3">
    <source>
        <dbReference type="Proteomes" id="UP000594800"/>
    </source>
</evidence>
<dbReference type="EMBL" id="CP064942">
    <property type="protein sequence ID" value="QPH52747.1"/>
    <property type="molecule type" value="Genomic_DNA"/>
</dbReference>
<organism evidence="2 3">
    <name type="scientific">Pontivivens ytuae</name>
    <dbReference type="NCBI Taxonomy" id="2789856"/>
    <lineage>
        <taxon>Bacteria</taxon>
        <taxon>Pseudomonadati</taxon>
        <taxon>Pseudomonadota</taxon>
        <taxon>Alphaproteobacteria</taxon>
        <taxon>Rhodobacterales</taxon>
        <taxon>Paracoccaceae</taxon>
        <taxon>Pontivivens</taxon>
    </lineage>
</organism>
<dbReference type="Proteomes" id="UP000594800">
    <property type="component" value="Chromosome"/>
</dbReference>
<keyword evidence="1" id="KW-1133">Transmembrane helix</keyword>
<keyword evidence="1" id="KW-0472">Membrane</keyword>
<dbReference type="KEGG" id="poz:I0K15_13110"/>
<keyword evidence="1" id="KW-0812">Transmembrane</keyword>
<evidence type="ECO:0000313" key="2">
    <source>
        <dbReference type="EMBL" id="QPH52747.1"/>
    </source>
</evidence>
<dbReference type="AlphaFoldDB" id="A0A7S9QBV6"/>
<name>A0A7S9QBV6_9RHOB</name>
<accession>A0A7S9QBV6</accession>
<gene>
    <name evidence="2" type="ORF">I0K15_13110</name>
</gene>
<sequence length="53" mass="6059">MKHEKPVQEDEKDRLIRILEERAMLAEARTSSLNPVGLAIISIFFFTLGALLF</sequence>
<proteinExistence type="predicted"/>
<protein>
    <submittedName>
        <fullName evidence="2">Uncharacterized protein</fullName>
    </submittedName>
</protein>